<organism evidence="1 2">
    <name type="scientific">Agrobacterium genomosp. 2 str. CFBP 5494</name>
    <dbReference type="NCBI Taxonomy" id="1183436"/>
    <lineage>
        <taxon>Bacteria</taxon>
        <taxon>Pseudomonadati</taxon>
        <taxon>Pseudomonadota</taxon>
        <taxon>Alphaproteobacteria</taxon>
        <taxon>Hyphomicrobiales</taxon>
        <taxon>Rhizobiaceae</taxon>
        <taxon>Rhizobium/Agrobacterium group</taxon>
        <taxon>Agrobacterium</taxon>
        <taxon>Agrobacterium tumefaciens complex</taxon>
    </lineage>
</organism>
<evidence type="ECO:0000313" key="1">
    <source>
        <dbReference type="EMBL" id="CUW92475.1"/>
    </source>
</evidence>
<protein>
    <submittedName>
        <fullName evidence="1">Uncharacterized protein</fullName>
    </submittedName>
</protein>
<sequence>MNSRPLPYQGSALPLSYSSIRCRSDRFSIKRGGLLPQVFDERKSQNDILHQAAQKSAPPVENSIFQILLNL</sequence>
<reference evidence="1 2" key="1">
    <citation type="submission" date="2016-01" db="EMBL/GenBank/DDBJ databases">
        <authorList>
            <person name="Regsiter A."/>
            <person name="william w."/>
        </authorList>
    </citation>
    <scope>NUCLEOTIDE SEQUENCE [LARGE SCALE GENOMIC DNA]</scope>
    <source>
        <strain evidence="1 2">CFBP 5494</strain>
    </source>
</reference>
<dbReference type="AlphaFoldDB" id="A0A9W5B1R5"/>
<name>A0A9W5B1R5_9HYPH</name>
<dbReference type="Proteomes" id="UP000191933">
    <property type="component" value="Unassembled WGS sequence"/>
</dbReference>
<evidence type="ECO:0000313" key="2">
    <source>
        <dbReference type="Proteomes" id="UP000191933"/>
    </source>
</evidence>
<keyword evidence="2" id="KW-1185">Reference proteome</keyword>
<gene>
    <name evidence="1" type="ORF">AGR2A_Cc30329</name>
</gene>
<dbReference type="EMBL" id="FBVY01000014">
    <property type="protein sequence ID" value="CUW92475.1"/>
    <property type="molecule type" value="Genomic_DNA"/>
</dbReference>
<comment type="caution">
    <text evidence="1">The sequence shown here is derived from an EMBL/GenBank/DDBJ whole genome shotgun (WGS) entry which is preliminary data.</text>
</comment>
<accession>A0A9W5B1R5</accession>
<proteinExistence type="predicted"/>